<dbReference type="InterPro" id="IPR012340">
    <property type="entry name" value="NA-bd_OB-fold"/>
</dbReference>
<dbReference type="PIRSF" id="PIRSF002070">
    <property type="entry name" value="SSB"/>
    <property type="match status" value="1"/>
</dbReference>
<gene>
    <name evidence="1" type="primary">ssb</name>
    <name evidence="1" type="ORF">DT944_08555</name>
</gene>
<dbReference type="NCBIfam" id="TIGR00621">
    <property type="entry name" value="ssb"/>
    <property type="match status" value="1"/>
</dbReference>
<dbReference type="GO" id="GO:0009295">
    <property type="term" value="C:nucleoid"/>
    <property type="evidence" value="ECO:0007669"/>
    <property type="project" value="TreeGrafter"/>
</dbReference>
<accession>A0A5T1VKS7</accession>
<reference evidence="1" key="1">
    <citation type="submission" date="2018-07" db="EMBL/GenBank/DDBJ databases">
        <authorList>
            <consortium name="PulseNet: The National Subtyping Network for Foodborne Disease Surveillance"/>
            <person name="Tarr C.L."/>
            <person name="Trees E."/>
            <person name="Katz L.S."/>
            <person name="Carleton-Romer H.A."/>
            <person name="Stroika S."/>
            <person name="Kucerova Z."/>
            <person name="Roache K.F."/>
            <person name="Sabol A.L."/>
            <person name="Besser J."/>
            <person name="Gerner-Smidt P."/>
        </authorList>
    </citation>
    <scope>NUCLEOTIDE SEQUENCE</scope>
    <source>
        <strain evidence="1">PNUSAC004535</strain>
    </source>
</reference>
<dbReference type="EMBL" id="AACQMZ010000026">
    <property type="protein sequence ID" value="EAL7058351.1"/>
    <property type="molecule type" value="Genomic_DNA"/>
</dbReference>
<organism evidence="1">
    <name type="scientific">Campylobacter jejuni</name>
    <dbReference type="NCBI Taxonomy" id="197"/>
    <lineage>
        <taxon>Bacteria</taxon>
        <taxon>Pseudomonadati</taxon>
        <taxon>Campylobacterota</taxon>
        <taxon>Epsilonproteobacteria</taxon>
        <taxon>Campylobacterales</taxon>
        <taxon>Campylobacteraceae</taxon>
        <taxon>Campylobacter</taxon>
    </lineage>
</organism>
<sequence>MINNIIIGGRLTEDAEIKRTNQGVAICNFTLANNRKYKETEFSTYIEVSLFGAFAEVMQPHLKKGIAIDVIGELMQDVWDHEGKTYYKHKIKAKEIDFRTPKKEKQAIQNIEEGENYEGF</sequence>
<dbReference type="PANTHER" id="PTHR10302:SF27">
    <property type="entry name" value="SINGLE-STRANDED DNA-BINDING PROTEIN"/>
    <property type="match status" value="1"/>
</dbReference>
<dbReference type="GO" id="GO:0006260">
    <property type="term" value="P:DNA replication"/>
    <property type="evidence" value="ECO:0007669"/>
    <property type="project" value="InterPro"/>
</dbReference>
<dbReference type="AlphaFoldDB" id="A0A5T1VKS7"/>
<dbReference type="SUPFAM" id="SSF50249">
    <property type="entry name" value="Nucleic acid-binding proteins"/>
    <property type="match status" value="1"/>
</dbReference>
<dbReference type="InterPro" id="IPR000424">
    <property type="entry name" value="Primosome_PriB/ssb"/>
</dbReference>
<evidence type="ECO:0000313" key="1">
    <source>
        <dbReference type="EMBL" id="EAL7058351.1"/>
    </source>
</evidence>
<dbReference type="Pfam" id="PF00436">
    <property type="entry name" value="SSB"/>
    <property type="match status" value="1"/>
</dbReference>
<dbReference type="InterPro" id="IPR011344">
    <property type="entry name" value="ssDNA-bd"/>
</dbReference>
<dbReference type="PROSITE" id="PS50935">
    <property type="entry name" value="SSB"/>
    <property type="match status" value="1"/>
</dbReference>
<comment type="caution">
    <text evidence="1">The sequence shown here is derived from an EMBL/GenBank/DDBJ whole genome shotgun (WGS) entry which is preliminary data.</text>
</comment>
<dbReference type="CDD" id="cd04496">
    <property type="entry name" value="SSB_OBF"/>
    <property type="match status" value="1"/>
</dbReference>
<protein>
    <submittedName>
        <fullName evidence="1">Single-stranded DNA-binding protein</fullName>
    </submittedName>
</protein>
<name>A0A5T1VKS7_CAMJU</name>
<dbReference type="Gene3D" id="2.40.50.140">
    <property type="entry name" value="Nucleic acid-binding proteins"/>
    <property type="match status" value="1"/>
</dbReference>
<dbReference type="GO" id="GO:0003697">
    <property type="term" value="F:single-stranded DNA binding"/>
    <property type="evidence" value="ECO:0007669"/>
    <property type="project" value="InterPro"/>
</dbReference>
<proteinExistence type="predicted"/>
<dbReference type="PANTHER" id="PTHR10302">
    <property type="entry name" value="SINGLE-STRANDED DNA-BINDING PROTEIN"/>
    <property type="match status" value="1"/>
</dbReference>
<dbReference type="RefSeq" id="WP_002844661.1">
    <property type="nucleotide sequence ID" value="NZ_JBDHNM010000015.1"/>
</dbReference>
<keyword evidence="1" id="KW-0238">DNA-binding</keyword>